<protein>
    <submittedName>
        <fullName evidence="3">Uncharacterized protein</fullName>
    </submittedName>
</protein>
<organism evidence="3">
    <name type="scientific">mine drainage metagenome</name>
    <dbReference type="NCBI Taxonomy" id="410659"/>
    <lineage>
        <taxon>unclassified sequences</taxon>
        <taxon>metagenomes</taxon>
        <taxon>ecological metagenomes</taxon>
    </lineage>
</organism>
<dbReference type="AlphaFoldDB" id="A0A1J5R2Q6"/>
<evidence type="ECO:0000313" key="3">
    <source>
        <dbReference type="EMBL" id="OIQ90217.1"/>
    </source>
</evidence>
<feature type="region of interest" description="Disordered" evidence="1">
    <location>
        <begin position="138"/>
        <end position="169"/>
    </location>
</feature>
<feature type="compositionally biased region" description="Basic and acidic residues" evidence="1">
    <location>
        <begin position="1"/>
        <end position="10"/>
    </location>
</feature>
<sequence>MARWADHARPEAGNIRNPSPAVNTLYQPPNELTGCIVPRRAAASAALAARSMLAGYRPTSHFNGWPVLYQPPNELTGCIVPRRAAASAALAARSMLAGYRLNSAWIAGFAWGAFAVLAGLAGPYSPVFASSPRVRWKRLPRPGSDSAHTLPPARAASRRQTASPTPLPA</sequence>
<feature type="transmembrane region" description="Helical" evidence="2">
    <location>
        <begin position="104"/>
        <end position="129"/>
    </location>
</feature>
<proteinExistence type="predicted"/>
<comment type="caution">
    <text evidence="3">The sequence shown here is derived from an EMBL/GenBank/DDBJ whole genome shotgun (WGS) entry which is preliminary data.</text>
</comment>
<feature type="compositionally biased region" description="Polar residues" evidence="1">
    <location>
        <begin position="158"/>
        <end position="169"/>
    </location>
</feature>
<keyword evidence="2" id="KW-0812">Transmembrane</keyword>
<gene>
    <name evidence="3" type="ORF">GALL_279030</name>
</gene>
<keyword evidence="2" id="KW-1133">Transmembrane helix</keyword>
<dbReference type="EMBL" id="MLJW01000300">
    <property type="protein sequence ID" value="OIQ90217.1"/>
    <property type="molecule type" value="Genomic_DNA"/>
</dbReference>
<name>A0A1J5R2Q6_9ZZZZ</name>
<evidence type="ECO:0000256" key="1">
    <source>
        <dbReference type="SAM" id="MobiDB-lite"/>
    </source>
</evidence>
<evidence type="ECO:0000256" key="2">
    <source>
        <dbReference type="SAM" id="Phobius"/>
    </source>
</evidence>
<keyword evidence="2" id="KW-0472">Membrane</keyword>
<accession>A0A1J5R2Q6</accession>
<reference evidence="3" key="1">
    <citation type="submission" date="2016-10" db="EMBL/GenBank/DDBJ databases">
        <title>Sequence of Gallionella enrichment culture.</title>
        <authorList>
            <person name="Poehlein A."/>
            <person name="Muehling M."/>
            <person name="Daniel R."/>
        </authorList>
    </citation>
    <scope>NUCLEOTIDE SEQUENCE</scope>
</reference>
<feature type="region of interest" description="Disordered" evidence="1">
    <location>
        <begin position="1"/>
        <end position="20"/>
    </location>
</feature>